<dbReference type="Gene3D" id="3.30.479.30">
    <property type="entry name" value="Band 7 domain"/>
    <property type="match status" value="1"/>
</dbReference>
<protein>
    <recommendedName>
        <fullName evidence="4">Band 7 domain-containing protein</fullName>
    </recommendedName>
</protein>
<dbReference type="PRINTS" id="PR00721">
    <property type="entry name" value="STOMATIN"/>
</dbReference>
<feature type="region of interest" description="Disordered" evidence="2">
    <location>
        <begin position="1"/>
        <end position="28"/>
    </location>
</feature>
<dbReference type="GO" id="GO:0005886">
    <property type="term" value="C:plasma membrane"/>
    <property type="evidence" value="ECO:0007669"/>
    <property type="project" value="InterPro"/>
</dbReference>
<dbReference type="InterPro" id="IPR036013">
    <property type="entry name" value="Band_7/SPFH_dom_sf"/>
</dbReference>
<feature type="domain" description="Band 7" evidence="4">
    <location>
        <begin position="84"/>
        <end position="242"/>
    </location>
</feature>
<keyword evidence="3" id="KW-1133">Transmembrane helix</keyword>
<organism evidence="5 6">
    <name type="scientific">Slackia faecicanis</name>
    <dbReference type="NCBI Taxonomy" id="255723"/>
    <lineage>
        <taxon>Bacteria</taxon>
        <taxon>Bacillati</taxon>
        <taxon>Actinomycetota</taxon>
        <taxon>Coriobacteriia</taxon>
        <taxon>Eggerthellales</taxon>
        <taxon>Eggerthellaceae</taxon>
        <taxon>Slackia</taxon>
    </lineage>
</organism>
<evidence type="ECO:0000256" key="1">
    <source>
        <dbReference type="ARBA" id="ARBA00008164"/>
    </source>
</evidence>
<proteinExistence type="inferred from homology"/>
<dbReference type="Gene3D" id="6.10.250.2090">
    <property type="match status" value="1"/>
</dbReference>
<feature type="transmembrane region" description="Helical" evidence="3">
    <location>
        <begin position="41"/>
        <end position="63"/>
    </location>
</feature>
<comment type="similarity">
    <text evidence="1">Belongs to the band 7/mec-2 family.</text>
</comment>
<feature type="transmembrane region" description="Helical" evidence="3">
    <location>
        <begin position="69"/>
        <end position="90"/>
    </location>
</feature>
<dbReference type="SUPFAM" id="SSF117892">
    <property type="entry name" value="Band 7/SPFH domain"/>
    <property type="match status" value="1"/>
</dbReference>
<dbReference type="InterPro" id="IPR043202">
    <property type="entry name" value="Band-7_stomatin-like"/>
</dbReference>
<evidence type="ECO:0000256" key="2">
    <source>
        <dbReference type="SAM" id="MobiDB-lite"/>
    </source>
</evidence>
<dbReference type="GO" id="GO:0098552">
    <property type="term" value="C:side of membrane"/>
    <property type="evidence" value="ECO:0007669"/>
    <property type="project" value="UniProtKB-ARBA"/>
</dbReference>
<comment type="caution">
    <text evidence="5">The sequence shown here is derived from an EMBL/GenBank/DDBJ whole genome shotgun (WGS) entry which is preliminary data.</text>
</comment>
<evidence type="ECO:0000313" key="5">
    <source>
        <dbReference type="EMBL" id="RNL19896.1"/>
    </source>
</evidence>
<dbReference type="AlphaFoldDB" id="A0A3N0AFC1"/>
<dbReference type="InterPro" id="IPR001972">
    <property type="entry name" value="Stomatin_HflK_fam"/>
</dbReference>
<evidence type="ECO:0000259" key="4">
    <source>
        <dbReference type="SMART" id="SM00244"/>
    </source>
</evidence>
<dbReference type="InterPro" id="IPR001107">
    <property type="entry name" value="Band_7"/>
</dbReference>
<dbReference type="FunFam" id="3.30.479.30:FF:000004">
    <property type="entry name" value="Putative membrane protease family, stomatin"/>
    <property type="match status" value="1"/>
</dbReference>
<dbReference type="PANTHER" id="PTHR10264">
    <property type="entry name" value="BAND 7 PROTEIN-RELATED"/>
    <property type="match status" value="1"/>
</dbReference>
<evidence type="ECO:0000313" key="6">
    <source>
        <dbReference type="Proteomes" id="UP000267368"/>
    </source>
</evidence>
<keyword evidence="3" id="KW-0812">Transmembrane</keyword>
<evidence type="ECO:0000256" key="3">
    <source>
        <dbReference type="SAM" id="Phobius"/>
    </source>
</evidence>
<keyword evidence="3" id="KW-0472">Membrane</keyword>
<sequence>MGKKARKQKESRQKGACGPLRFDGTPSMPQIERRRTTRNGATVFSIAVFALAFAIVASAWALVAGRIGLAALLVACFVGLLASNSIHIVLEWEKAVVMRFGRFNRVAGPGIVFTIPIVEFYTVRIDQRVASVYFGAEETLTKDLVPVNVDAVLFWMVFDPEKAAVEVEDYVTAVSWVAQTSMREAIGRISVAELATRREQLDDELKDRIEQKLSPWGIDIIDVEVRDIVIPKELQKAMAAEAVAERKRNARIVLAEAEQDISAMLADASESYDANDVAMRLRTMHLACEGMEESGGTLVLPSSFADGFVGDGAKK</sequence>
<gene>
    <name evidence="5" type="ORF">DMP07_05925</name>
</gene>
<dbReference type="RefSeq" id="WP_123198217.1">
    <property type="nucleotide sequence ID" value="NZ_QICB01000003.1"/>
</dbReference>
<name>A0A3N0AFC1_9ACTN</name>
<dbReference type="SMART" id="SM00244">
    <property type="entry name" value="PHB"/>
    <property type="match status" value="1"/>
</dbReference>
<dbReference type="Pfam" id="PF01145">
    <property type="entry name" value="Band_7"/>
    <property type="match status" value="1"/>
</dbReference>
<keyword evidence="6" id="KW-1185">Reference proteome</keyword>
<accession>A0A3N0AFC1</accession>
<dbReference type="Proteomes" id="UP000267368">
    <property type="component" value="Unassembled WGS sequence"/>
</dbReference>
<dbReference type="CDD" id="cd13775">
    <property type="entry name" value="SPFH_eoslipins_u3"/>
    <property type="match status" value="1"/>
</dbReference>
<dbReference type="PANTHER" id="PTHR10264:SF19">
    <property type="entry name" value="AT06885P-RELATED"/>
    <property type="match status" value="1"/>
</dbReference>
<dbReference type="OrthoDB" id="9809197at2"/>
<reference evidence="6" key="1">
    <citation type="submission" date="2018-05" db="EMBL/GenBank/DDBJ databases">
        <title>Genome Sequencing of selected type strains of the family Eggerthellaceae.</title>
        <authorList>
            <person name="Danylec N."/>
            <person name="Stoll D.A."/>
            <person name="Doetsch A."/>
            <person name="Huch M."/>
        </authorList>
    </citation>
    <scope>NUCLEOTIDE SEQUENCE [LARGE SCALE GENOMIC DNA]</scope>
    <source>
        <strain evidence="6">DSM 17537</strain>
    </source>
</reference>
<dbReference type="EMBL" id="QICB01000003">
    <property type="protein sequence ID" value="RNL19896.1"/>
    <property type="molecule type" value="Genomic_DNA"/>
</dbReference>